<feature type="domain" description="RCK C-terminal" evidence="3">
    <location>
        <begin position="148"/>
        <end position="232"/>
    </location>
</feature>
<dbReference type="InterPro" id="IPR006037">
    <property type="entry name" value="RCK_C"/>
</dbReference>
<feature type="transmembrane region" description="Helical" evidence="2">
    <location>
        <begin position="76"/>
        <end position="97"/>
    </location>
</feature>
<feature type="transmembrane region" description="Helical" evidence="2">
    <location>
        <begin position="103"/>
        <end position="121"/>
    </location>
</feature>
<evidence type="ECO:0000313" key="5">
    <source>
        <dbReference type="Proteomes" id="UP000011591"/>
    </source>
</evidence>
<dbReference type="SUPFAM" id="SSF116726">
    <property type="entry name" value="TrkA C-terminal domain-like"/>
    <property type="match status" value="1"/>
</dbReference>
<dbReference type="PATRIC" id="fig|1227491.4.peg.2551"/>
<feature type="region of interest" description="Disordered" evidence="1">
    <location>
        <begin position="228"/>
        <end position="257"/>
    </location>
</feature>
<dbReference type="GO" id="GO:0006813">
    <property type="term" value="P:potassium ion transport"/>
    <property type="evidence" value="ECO:0007669"/>
    <property type="project" value="InterPro"/>
</dbReference>
<dbReference type="PROSITE" id="PS51202">
    <property type="entry name" value="RCK_C"/>
    <property type="match status" value="1"/>
</dbReference>
<dbReference type="InterPro" id="IPR036721">
    <property type="entry name" value="RCK_C_sf"/>
</dbReference>
<evidence type="ECO:0000313" key="4">
    <source>
        <dbReference type="EMBL" id="ELZ04314.1"/>
    </source>
</evidence>
<evidence type="ECO:0000259" key="3">
    <source>
        <dbReference type="PROSITE" id="PS51202"/>
    </source>
</evidence>
<comment type="caution">
    <text evidence="4">The sequence shown here is derived from an EMBL/GenBank/DDBJ whole genome shotgun (WGS) entry which is preliminary data.</text>
</comment>
<accession>M0B3R4</accession>
<evidence type="ECO:0000256" key="1">
    <source>
        <dbReference type="SAM" id="MobiDB-lite"/>
    </source>
</evidence>
<proteinExistence type="predicted"/>
<reference evidence="4 5" key="1">
    <citation type="journal article" date="2014" name="PLoS Genet.">
        <title>Phylogenetically driven sequencing of extremely halophilic archaea reveals strategies for static and dynamic osmo-response.</title>
        <authorList>
            <person name="Becker E.A."/>
            <person name="Seitzer P.M."/>
            <person name="Tritt A."/>
            <person name="Larsen D."/>
            <person name="Krusor M."/>
            <person name="Yao A.I."/>
            <person name="Wu D."/>
            <person name="Madern D."/>
            <person name="Eisen J.A."/>
            <person name="Darling A.E."/>
            <person name="Facciotti M.T."/>
        </authorList>
    </citation>
    <scope>NUCLEOTIDE SEQUENCE [LARGE SCALE GENOMIC DNA]</scope>
    <source>
        <strain evidence="4 5">DSM 13077</strain>
    </source>
</reference>
<keyword evidence="2" id="KW-1133">Transmembrane helix</keyword>
<protein>
    <submittedName>
        <fullName evidence="4">TrkA-C domain protein</fullName>
    </submittedName>
</protein>
<dbReference type="GO" id="GO:0008324">
    <property type="term" value="F:monoatomic cation transmembrane transporter activity"/>
    <property type="evidence" value="ECO:0007669"/>
    <property type="project" value="InterPro"/>
</dbReference>
<dbReference type="AlphaFoldDB" id="M0B3R4"/>
<evidence type="ECO:0000256" key="2">
    <source>
        <dbReference type="SAM" id="Phobius"/>
    </source>
</evidence>
<feature type="transmembrane region" description="Helical" evidence="2">
    <location>
        <begin position="6"/>
        <end position="26"/>
    </location>
</feature>
<keyword evidence="2" id="KW-0812">Transmembrane</keyword>
<gene>
    <name evidence="4" type="ORF">C480_12406</name>
</gene>
<keyword evidence="2" id="KW-0472">Membrane</keyword>
<organism evidence="4 5">
    <name type="scientific">Natrialba aegyptia DSM 13077</name>
    <dbReference type="NCBI Taxonomy" id="1227491"/>
    <lineage>
        <taxon>Archaea</taxon>
        <taxon>Methanobacteriati</taxon>
        <taxon>Methanobacteriota</taxon>
        <taxon>Stenosarchaea group</taxon>
        <taxon>Halobacteria</taxon>
        <taxon>Halobacteriales</taxon>
        <taxon>Natrialbaceae</taxon>
        <taxon>Natrialba</taxon>
    </lineage>
</organism>
<name>M0B3R4_9EURY</name>
<sequence>MVVTHMVATTQIFSVFIIFALSLLVIRIGSVALRMTGLSPDVSTFQAASAFSGAGFTTEEAEFAVSEPIRRSTILWLIRIGSIGVVGALTSLLLSFINSGGENSLTLVYVLGGLLLIIATAKSQLLNEAVTPLIERVLERTTDLAINDYTRMLGLQSEYQVAEVDVNQDDWLSNNSADEMNLAEEGVLLLGLRRNGDYIGAPGSDTEIHPGDTVVLYGKEGRLQELSDRAEGDVDAHEDATEEHKDILDEQAELINQ</sequence>
<feature type="compositionally biased region" description="Basic and acidic residues" evidence="1">
    <location>
        <begin position="228"/>
        <end position="248"/>
    </location>
</feature>
<dbReference type="OrthoDB" id="27588at2157"/>
<dbReference type="Pfam" id="PF02080">
    <property type="entry name" value="TrkA_C"/>
    <property type="match status" value="1"/>
</dbReference>
<keyword evidence="5" id="KW-1185">Reference proteome</keyword>
<dbReference type="Proteomes" id="UP000011591">
    <property type="component" value="Unassembled WGS sequence"/>
</dbReference>
<dbReference type="EMBL" id="AOIP01000031">
    <property type="protein sequence ID" value="ELZ04314.1"/>
    <property type="molecule type" value="Genomic_DNA"/>
</dbReference>
<dbReference type="Gene3D" id="3.30.70.1450">
    <property type="entry name" value="Regulator of K+ conductance, C-terminal domain"/>
    <property type="match status" value="1"/>
</dbReference>